<evidence type="ECO:0000256" key="12">
    <source>
        <dbReference type="ARBA" id="ARBA00022932"/>
    </source>
</evidence>
<evidence type="ECO:0000256" key="20">
    <source>
        <dbReference type="RuleBase" id="RU364087"/>
    </source>
</evidence>
<feature type="binding site" evidence="18">
    <location>
        <position position="57"/>
    </location>
    <ligand>
        <name>substrate</name>
    </ligand>
</feature>
<dbReference type="Pfam" id="PF00929">
    <property type="entry name" value="RNase_T"/>
    <property type="match status" value="1"/>
</dbReference>
<dbReference type="RefSeq" id="WP_108983828.1">
    <property type="nucleotide sequence ID" value="NZ_BFBR01000001.1"/>
</dbReference>
<keyword evidence="4 20" id="KW-0808">Transferase</keyword>
<feature type="domain" description="Exonuclease" evidence="21">
    <location>
        <begin position="2"/>
        <end position="174"/>
    </location>
</feature>
<dbReference type="GO" id="GO:0003677">
    <property type="term" value="F:DNA binding"/>
    <property type="evidence" value="ECO:0007669"/>
    <property type="project" value="InterPro"/>
</dbReference>
<feature type="binding site" evidence="18">
    <location>
        <position position="7"/>
    </location>
    <ligand>
        <name>substrate</name>
    </ligand>
</feature>
<evidence type="ECO:0000256" key="4">
    <source>
        <dbReference type="ARBA" id="ARBA00022679"/>
    </source>
</evidence>
<evidence type="ECO:0000256" key="13">
    <source>
        <dbReference type="ARBA" id="ARBA00023211"/>
    </source>
</evidence>
<dbReference type="NCBIfam" id="NF004316">
    <property type="entry name" value="PRK05711.1"/>
    <property type="match status" value="1"/>
</dbReference>
<evidence type="ECO:0000256" key="19">
    <source>
        <dbReference type="PIRSR" id="PIRSR606309-3"/>
    </source>
</evidence>
<evidence type="ECO:0000256" key="11">
    <source>
        <dbReference type="ARBA" id="ARBA00022842"/>
    </source>
</evidence>
<dbReference type="InterPro" id="IPR012337">
    <property type="entry name" value="RNaseH-like_sf"/>
</dbReference>
<feature type="binding site" evidence="18">
    <location>
        <position position="52"/>
    </location>
    <ligand>
        <name>substrate</name>
    </ligand>
</feature>
<evidence type="ECO:0000256" key="9">
    <source>
        <dbReference type="ARBA" id="ARBA00022801"/>
    </source>
</evidence>
<dbReference type="PANTHER" id="PTHR30231:SF41">
    <property type="entry name" value="DNA POLYMERASE III SUBUNIT EPSILON"/>
    <property type="match status" value="1"/>
</dbReference>
<feature type="binding site" evidence="19">
    <location>
        <position position="7"/>
    </location>
    <ligand>
        <name>a divalent metal cation</name>
        <dbReference type="ChEBI" id="CHEBI:60240"/>
        <label>1</label>
        <note>catalytic</note>
    </ligand>
</feature>
<evidence type="ECO:0000256" key="3">
    <source>
        <dbReference type="ARBA" id="ARBA00020352"/>
    </source>
</evidence>
<dbReference type="InterPro" id="IPR036397">
    <property type="entry name" value="RNaseH_sf"/>
</dbReference>
<dbReference type="NCBIfam" id="TIGR01406">
    <property type="entry name" value="dnaQ_proteo"/>
    <property type="match status" value="1"/>
</dbReference>
<dbReference type="EC" id="2.7.7.7" evidence="2 20"/>
<evidence type="ECO:0000256" key="8">
    <source>
        <dbReference type="ARBA" id="ARBA00022723"/>
    </source>
</evidence>
<evidence type="ECO:0000256" key="7">
    <source>
        <dbReference type="ARBA" id="ARBA00022722"/>
    </source>
</evidence>
<evidence type="ECO:0000256" key="14">
    <source>
        <dbReference type="ARBA" id="ARBA00025483"/>
    </source>
</evidence>
<dbReference type="PANTHER" id="PTHR30231">
    <property type="entry name" value="DNA POLYMERASE III SUBUNIT EPSILON"/>
    <property type="match status" value="1"/>
</dbReference>
<dbReference type="AlphaFoldDB" id="A0A2P2E7F3"/>
<dbReference type="EMBL" id="BFBR01000001">
    <property type="protein sequence ID" value="GBF56998.1"/>
    <property type="molecule type" value="Genomic_DNA"/>
</dbReference>
<dbReference type="FunFam" id="3.30.420.10:FF:000012">
    <property type="entry name" value="DNA polymerase III subunit epsilon"/>
    <property type="match status" value="1"/>
</dbReference>
<evidence type="ECO:0000256" key="16">
    <source>
        <dbReference type="ARBA" id="ARBA00049244"/>
    </source>
</evidence>
<keyword evidence="23" id="KW-1185">Reference proteome</keyword>
<keyword evidence="5 20" id="KW-0548">Nucleotidyltransferase</keyword>
<dbReference type="SMART" id="SM00479">
    <property type="entry name" value="EXOIII"/>
    <property type="match status" value="1"/>
</dbReference>
<evidence type="ECO:0000256" key="5">
    <source>
        <dbReference type="ARBA" id="ARBA00022695"/>
    </source>
</evidence>
<evidence type="ECO:0000256" key="10">
    <source>
        <dbReference type="ARBA" id="ARBA00022839"/>
    </source>
</evidence>
<dbReference type="NCBIfam" id="TIGR00573">
    <property type="entry name" value="dnaq"/>
    <property type="match status" value="1"/>
</dbReference>
<proteinExistence type="predicted"/>
<dbReference type="OrthoDB" id="9804290at2"/>
<dbReference type="SUPFAM" id="SSF53098">
    <property type="entry name" value="Ribonuclease H-like"/>
    <property type="match status" value="1"/>
</dbReference>
<dbReference type="InterPro" id="IPR006054">
    <property type="entry name" value="DnaQ"/>
</dbReference>
<dbReference type="GO" id="GO:0008408">
    <property type="term" value="F:3'-5' exonuclease activity"/>
    <property type="evidence" value="ECO:0007669"/>
    <property type="project" value="TreeGrafter"/>
</dbReference>
<feature type="binding site" evidence="18">
    <location>
        <position position="9"/>
    </location>
    <ligand>
        <name>substrate</name>
    </ligand>
</feature>
<feature type="binding site" evidence="19">
    <location>
        <position position="157"/>
    </location>
    <ligand>
        <name>a divalent metal cation</name>
        <dbReference type="ChEBI" id="CHEBI:60240"/>
        <label>1</label>
        <note>catalytic</note>
    </ligand>
</feature>
<evidence type="ECO:0000259" key="21">
    <source>
        <dbReference type="SMART" id="SM00479"/>
    </source>
</evidence>
<evidence type="ECO:0000256" key="15">
    <source>
        <dbReference type="ARBA" id="ARBA00026073"/>
    </source>
</evidence>
<keyword evidence="8 19" id="KW-0479">Metal-binding</keyword>
<keyword evidence="11 19" id="KW-0460">Magnesium</keyword>
<dbReference type="Gene3D" id="3.30.420.10">
    <property type="entry name" value="Ribonuclease H-like superfamily/Ribonuclease H"/>
    <property type="match status" value="1"/>
</dbReference>
<evidence type="ECO:0000313" key="22">
    <source>
        <dbReference type="EMBL" id="GBF56998.1"/>
    </source>
</evidence>
<comment type="cofactor">
    <cofactor evidence="1 20">
        <name>Mn(2+)</name>
        <dbReference type="ChEBI" id="CHEBI:29035"/>
    </cofactor>
</comment>
<reference evidence="22 23" key="1">
    <citation type="journal article" date="2018" name="Genome Announc.">
        <title>Draft Genome Sequence of "Candidatus Phycosocius bacilliformis," an Alphaproteobacterial Ectosymbiont of the Hydrocarbon-Producing Green Alga Botryococcus braunii.</title>
        <authorList>
            <person name="Tanabe Y."/>
            <person name="Yamaguchi H."/>
            <person name="Watanabe M.M."/>
        </authorList>
    </citation>
    <scope>NUCLEOTIDE SEQUENCE [LARGE SCALE GENOMIC DNA]</scope>
    <source>
        <strain evidence="22 23">BOTRYCO-2</strain>
    </source>
</reference>
<evidence type="ECO:0000256" key="18">
    <source>
        <dbReference type="PIRSR" id="PIRSR606309-2"/>
    </source>
</evidence>
<dbReference type="GO" id="GO:0046872">
    <property type="term" value="F:metal ion binding"/>
    <property type="evidence" value="ECO:0007669"/>
    <property type="project" value="UniProtKB-KW"/>
</dbReference>
<comment type="function">
    <text evidence="14 20">DNA polymerase III is a complex, multichain enzyme responsible for most of the replicative synthesis in bacteria. The epsilon subunit contain the editing function and is a proofreading 3'-5' exonuclease.</text>
</comment>
<protein>
    <recommendedName>
        <fullName evidence="3 20">DNA polymerase III subunit epsilon</fullName>
        <ecNumber evidence="2 20">2.7.7.7</ecNumber>
    </recommendedName>
</protein>
<comment type="caution">
    <text evidence="22">The sequence shown here is derived from an EMBL/GenBank/DDBJ whole genome shotgun (WGS) entry which is preliminary data.</text>
</comment>
<keyword evidence="7 20" id="KW-0540">Nuclease</keyword>
<name>A0A2P2E7F3_9PROT</name>
<comment type="cofactor">
    <cofactor evidence="19">
        <name>Mg(2+)</name>
        <dbReference type="ChEBI" id="CHEBI:18420"/>
    </cofactor>
    <cofactor evidence="19">
        <name>Mn(2+)</name>
        <dbReference type="ChEBI" id="CHEBI:29035"/>
    </cofactor>
    <text evidence="19">Binds 2 divalent metal cations. Magnesium or manganese.</text>
</comment>
<dbReference type="Proteomes" id="UP000245086">
    <property type="component" value="Unassembled WGS sequence"/>
</dbReference>
<keyword evidence="6 20" id="KW-0235">DNA replication</keyword>
<evidence type="ECO:0000313" key="23">
    <source>
        <dbReference type="Proteomes" id="UP000245086"/>
    </source>
</evidence>
<accession>A0A2P2E7F3</accession>
<dbReference type="GO" id="GO:0045004">
    <property type="term" value="P:DNA replication proofreading"/>
    <property type="evidence" value="ECO:0007669"/>
    <property type="project" value="TreeGrafter"/>
</dbReference>
<keyword evidence="9 20" id="KW-0378">Hydrolase</keyword>
<evidence type="ECO:0000256" key="6">
    <source>
        <dbReference type="ARBA" id="ARBA00022705"/>
    </source>
</evidence>
<dbReference type="InterPro" id="IPR006309">
    <property type="entry name" value="DnaQ_proteo"/>
</dbReference>
<dbReference type="InterPro" id="IPR013520">
    <property type="entry name" value="Ribonucl_H"/>
</dbReference>
<dbReference type="GO" id="GO:0003887">
    <property type="term" value="F:DNA-directed DNA polymerase activity"/>
    <property type="evidence" value="ECO:0007669"/>
    <property type="project" value="UniProtKB-KW"/>
</dbReference>
<organism evidence="22 23">
    <name type="scientific">Candidatus Phycosocius bacilliformis</name>
    <dbReference type="NCBI Taxonomy" id="1445552"/>
    <lineage>
        <taxon>Bacteria</taxon>
        <taxon>Pseudomonadati</taxon>
        <taxon>Pseudomonadota</taxon>
        <taxon>Alphaproteobacteria</taxon>
        <taxon>Caulobacterales</taxon>
        <taxon>Caulobacterales incertae sedis</taxon>
        <taxon>Candidatus Phycosocius</taxon>
    </lineage>
</organism>
<gene>
    <name evidence="20 22" type="primary">dnaQ</name>
    <name evidence="22" type="ORF">PbB2_00655</name>
</gene>
<feature type="active site" description="Proton acceptor" evidence="17">
    <location>
        <position position="152"/>
    </location>
</feature>
<keyword evidence="12 20" id="KW-0239">DNA-directed DNA polymerase</keyword>
<keyword evidence="10 20" id="KW-0269">Exonuclease</keyword>
<comment type="subunit">
    <text evidence="15 20">DNA polymerase III contains a core (composed of alpha, epsilon and theta chains) that associates with a tau subunit. This core dimerizes to form the POLIII' complex. PolIII' associates with the gamma complex (composed of gamma, delta, delta', psi and chi chains) and with the beta chain to form the complete DNA polymerase III complex.</text>
</comment>
<evidence type="ECO:0000256" key="2">
    <source>
        <dbReference type="ARBA" id="ARBA00012417"/>
    </source>
</evidence>
<evidence type="ECO:0000256" key="17">
    <source>
        <dbReference type="PIRSR" id="PIRSR606309-1"/>
    </source>
</evidence>
<keyword evidence="13 19" id="KW-0464">Manganese</keyword>
<sequence>MREIVFDTETTGTDPERGDRIVEIGCVELIDLVPTGATFHRYINPERDVPAEVVRVHGLTNEFLADKPVFGASEVVDELLAFIGDAPLVAHNAEFDRRFLNAELGRLKLTPIPKERCVDTLLIARKKYPGAPASLDALCRRLNIDLTARDKHGALLDSQLLAAVYLELMGGRERRLDFLDPVAAAEAEVKTAQGVLEAKSINSRRARPQPLGPLSTEEEIEAHVSFIASLGQEPAWNRFFAGSEKSPG</sequence>
<evidence type="ECO:0000256" key="1">
    <source>
        <dbReference type="ARBA" id="ARBA00001936"/>
    </source>
</evidence>
<dbReference type="GO" id="GO:0005829">
    <property type="term" value="C:cytosol"/>
    <property type="evidence" value="ECO:0007669"/>
    <property type="project" value="TreeGrafter"/>
</dbReference>
<feature type="binding site" evidence="19">
    <location>
        <position position="9"/>
    </location>
    <ligand>
        <name>a divalent metal cation</name>
        <dbReference type="ChEBI" id="CHEBI:60240"/>
        <label>1</label>
        <note>catalytic</note>
    </ligand>
</feature>
<feature type="binding site" evidence="18">
    <location>
        <position position="157"/>
    </location>
    <ligand>
        <name>substrate</name>
    </ligand>
</feature>
<comment type="catalytic activity">
    <reaction evidence="16 20">
        <text>DNA(n) + a 2'-deoxyribonucleoside 5'-triphosphate = DNA(n+1) + diphosphate</text>
        <dbReference type="Rhea" id="RHEA:22508"/>
        <dbReference type="Rhea" id="RHEA-COMP:17339"/>
        <dbReference type="Rhea" id="RHEA-COMP:17340"/>
        <dbReference type="ChEBI" id="CHEBI:33019"/>
        <dbReference type="ChEBI" id="CHEBI:61560"/>
        <dbReference type="ChEBI" id="CHEBI:173112"/>
        <dbReference type="EC" id="2.7.7.7"/>
    </reaction>
</comment>
<dbReference type="CDD" id="cd06131">
    <property type="entry name" value="DNA_pol_III_epsilon_Ecoli_like"/>
    <property type="match status" value="1"/>
</dbReference>